<gene>
    <name evidence="2" type="ORF">SAMN05660206_1022</name>
</gene>
<feature type="domain" description="Cupin type-2" evidence="1">
    <location>
        <begin position="53"/>
        <end position="102"/>
    </location>
</feature>
<dbReference type="InterPro" id="IPR013096">
    <property type="entry name" value="Cupin_2"/>
</dbReference>
<accession>A0A1I6PWP7</accession>
<reference evidence="2 3" key="1">
    <citation type="submission" date="2016-10" db="EMBL/GenBank/DDBJ databases">
        <authorList>
            <person name="de Groot N.N."/>
        </authorList>
    </citation>
    <scope>NUCLEOTIDE SEQUENCE [LARGE SCALE GENOMIC DNA]</scope>
    <source>
        <strain evidence="2 3">DSM 22789</strain>
    </source>
</reference>
<dbReference type="AlphaFoldDB" id="A0A1I6PWP7"/>
<dbReference type="EMBL" id="FOZZ01000002">
    <property type="protein sequence ID" value="SFS44609.1"/>
    <property type="molecule type" value="Genomic_DNA"/>
</dbReference>
<dbReference type="STRING" id="683125.SAMN05660206_1022"/>
<keyword evidence="3" id="KW-1185">Reference proteome</keyword>
<dbReference type="SUPFAM" id="SSF51182">
    <property type="entry name" value="RmlC-like cupins"/>
    <property type="match status" value="1"/>
</dbReference>
<proteinExistence type="predicted"/>
<evidence type="ECO:0000313" key="2">
    <source>
        <dbReference type="EMBL" id="SFS44609.1"/>
    </source>
</evidence>
<dbReference type="Proteomes" id="UP000198785">
    <property type="component" value="Unassembled WGS sequence"/>
</dbReference>
<evidence type="ECO:0000259" key="1">
    <source>
        <dbReference type="Pfam" id="PF07883"/>
    </source>
</evidence>
<sequence length="111" mass="12121">MKKSIITGLAILSQYLLQAQEVKKFTLADLPSKNVNSLLTRGSIFGEQGNIGYFTYKKGPVVPTHQHSNEQYSIIIKGSVEVQINNDKYIVKAGDGIIIPPNGGCKVNCVK</sequence>
<dbReference type="InterPro" id="IPR011051">
    <property type="entry name" value="RmlC_Cupin_sf"/>
</dbReference>
<protein>
    <submittedName>
        <fullName evidence="2">Cupin domain-containing protein</fullName>
    </submittedName>
</protein>
<evidence type="ECO:0000313" key="3">
    <source>
        <dbReference type="Proteomes" id="UP000198785"/>
    </source>
</evidence>
<name>A0A1I6PWP7_9SPHI</name>
<dbReference type="RefSeq" id="WP_093363583.1">
    <property type="nucleotide sequence ID" value="NZ_FOZZ01000002.1"/>
</dbReference>
<organism evidence="2 3">
    <name type="scientific">Sphingobacterium wenxiniae</name>
    <dbReference type="NCBI Taxonomy" id="683125"/>
    <lineage>
        <taxon>Bacteria</taxon>
        <taxon>Pseudomonadati</taxon>
        <taxon>Bacteroidota</taxon>
        <taxon>Sphingobacteriia</taxon>
        <taxon>Sphingobacteriales</taxon>
        <taxon>Sphingobacteriaceae</taxon>
        <taxon>Sphingobacterium</taxon>
    </lineage>
</organism>
<dbReference type="Gene3D" id="2.60.120.10">
    <property type="entry name" value="Jelly Rolls"/>
    <property type="match status" value="1"/>
</dbReference>
<dbReference type="InterPro" id="IPR014710">
    <property type="entry name" value="RmlC-like_jellyroll"/>
</dbReference>
<dbReference type="Pfam" id="PF07883">
    <property type="entry name" value="Cupin_2"/>
    <property type="match status" value="1"/>
</dbReference>